<dbReference type="InParanoid" id="A0A2P5E826"/>
<dbReference type="EMBL" id="JXTC01000210">
    <property type="protein sequence ID" value="PON81709.1"/>
    <property type="molecule type" value="Genomic_DNA"/>
</dbReference>
<accession>A0A2P5E826</accession>
<evidence type="ECO:0000313" key="2">
    <source>
        <dbReference type="Proteomes" id="UP000237000"/>
    </source>
</evidence>
<dbReference type="AlphaFoldDB" id="A0A2P5E826"/>
<keyword evidence="2" id="KW-1185">Reference proteome</keyword>
<reference evidence="2" key="1">
    <citation type="submission" date="2016-06" db="EMBL/GenBank/DDBJ databases">
        <title>Parallel loss of symbiosis genes in relatives of nitrogen-fixing non-legume Parasponia.</title>
        <authorList>
            <person name="Van Velzen R."/>
            <person name="Holmer R."/>
            <person name="Bu F."/>
            <person name="Rutten L."/>
            <person name="Van Zeijl A."/>
            <person name="Liu W."/>
            <person name="Santuari L."/>
            <person name="Cao Q."/>
            <person name="Sharma T."/>
            <person name="Shen D."/>
            <person name="Roswanjaya Y."/>
            <person name="Wardhani T."/>
            <person name="Kalhor M.S."/>
            <person name="Jansen J."/>
            <person name="Van den Hoogen J."/>
            <person name="Gungor B."/>
            <person name="Hartog M."/>
            <person name="Hontelez J."/>
            <person name="Verver J."/>
            <person name="Yang W.-C."/>
            <person name="Schijlen E."/>
            <person name="Repin R."/>
            <person name="Schilthuizen M."/>
            <person name="Schranz E."/>
            <person name="Heidstra R."/>
            <person name="Miyata K."/>
            <person name="Fedorova E."/>
            <person name="Kohlen W."/>
            <person name="Bisseling T."/>
            <person name="Smit S."/>
            <person name="Geurts R."/>
        </authorList>
    </citation>
    <scope>NUCLEOTIDE SEQUENCE [LARGE SCALE GENOMIC DNA]</scope>
    <source>
        <strain evidence="2">cv. RG33-2</strain>
    </source>
</reference>
<proteinExistence type="predicted"/>
<comment type="caution">
    <text evidence="1">The sequence shown here is derived from an EMBL/GenBank/DDBJ whole genome shotgun (WGS) entry which is preliminary data.</text>
</comment>
<gene>
    <name evidence="1" type="ORF">TorRG33x02_225280</name>
</gene>
<evidence type="ECO:0000313" key="1">
    <source>
        <dbReference type="EMBL" id="PON81709.1"/>
    </source>
</evidence>
<organism evidence="1 2">
    <name type="scientific">Trema orientale</name>
    <name type="common">Charcoal tree</name>
    <name type="synonym">Celtis orientalis</name>
    <dbReference type="NCBI Taxonomy" id="63057"/>
    <lineage>
        <taxon>Eukaryota</taxon>
        <taxon>Viridiplantae</taxon>
        <taxon>Streptophyta</taxon>
        <taxon>Embryophyta</taxon>
        <taxon>Tracheophyta</taxon>
        <taxon>Spermatophyta</taxon>
        <taxon>Magnoliopsida</taxon>
        <taxon>eudicotyledons</taxon>
        <taxon>Gunneridae</taxon>
        <taxon>Pentapetalae</taxon>
        <taxon>rosids</taxon>
        <taxon>fabids</taxon>
        <taxon>Rosales</taxon>
        <taxon>Cannabaceae</taxon>
        <taxon>Trema</taxon>
    </lineage>
</organism>
<sequence length="26" mass="3115">RNCIFISAHQKQCNIFEWTNRVGTTF</sequence>
<dbReference type="Proteomes" id="UP000237000">
    <property type="component" value="Unassembled WGS sequence"/>
</dbReference>
<protein>
    <submittedName>
        <fullName evidence="1">Uncharacterized protein</fullName>
    </submittedName>
</protein>
<name>A0A2P5E826_TREOI</name>
<feature type="non-terminal residue" evidence="1">
    <location>
        <position position="1"/>
    </location>
</feature>